<feature type="domain" description="Amidohydrolase 3" evidence="1">
    <location>
        <begin position="54"/>
        <end position="529"/>
    </location>
</feature>
<proteinExistence type="predicted"/>
<dbReference type="RefSeq" id="WP_201825253.1">
    <property type="nucleotide sequence ID" value="NZ_JAERRH010000018.1"/>
</dbReference>
<organism evidence="2 3">
    <name type="scientific">Streptomyces musisoli</name>
    <dbReference type="NCBI Taxonomy" id="2802280"/>
    <lineage>
        <taxon>Bacteria</taxon>
        <taxon>Bacillati</taxon>
        <taxon>Actinomycetota</taxon>
        <taxon>Actinomycetes</taxon>
        <taxon>Kitasatosporales</taxon>
        <taxon>Streptomycetaceae</taxon>
        <taxon>Streptomyces</taxon>
    </lineage>
</organism>
<dbReference type="Proteomes" id="UP000621386">
    <property type="component" value="Unassembled WGS sequence"/>
</dbReference>
<dbReference type="Pfam" id="PF07969">
    <property type="entry name" value="Amidohydro_3"/>
    <property type="match status" value="1"/>
</dbReference>
<keyword evidence="3" id="KW-1185">Reference proteome</keyword>
<dbReference type="InterPro" id="IPR011059">
    <property type="entry name" value="Metal-dep_hydrolase_composite"/>
</dbReference>
<dbReference type="PANTHER" id="PTHR22642">
    <property type="entry name" value="IMIDAZOLONEPROPIONASE"/>
    <property type="match status" value="1"/>
</dbReference>
<dbReference type="Gene3D" id="3.20.20.140">
    <property type="entry name" value="Metal-dependent hydrolases"/>
    <property type="match status" value="1"/>
</dbReference>
<name>A0ABS1PA75_9ACTN</name>
<protein>
    <submittedName>
        <fullName evidence="2">Amidohydrolase</fullName>
    </submittedName>
</protein>
<dbReference type="EMBL" id="JAERRH010000018">
    <property type="protein sequence ID" value="MBL1109272.1"/>
    <property type="molecule type" value="Genomic_DNA"/>
</dbReference>
<gene>
    <name evidence="2" type="ORF">JK361_32575</name>
</gene>
<comment type="caution">
    <text evidence="2">The sequence shown here is derived from an EMBL/GenBank/DDBJ whole genome shotgun (WGS) entry which is preliminary data.</text>
</comment>
<evidence type="ECO:0000259" key="1">
    <source>
        <dbReference type="Pfam" id="PF07969"/>
    </source>
</evidence>
<dbReference type="SUPFAM" id="SSF51338">
    <property type="entry name" value="Composite domain of metallo-dependent hydrolases"/>
    <property type="match status" value="1"/>
</dbReference>
<reference evidence="2 3" key="1">
    <citation type="submission" date="2021-01" db="EMBL/GenBank/DDBJ databases">
        <title>WGS of actinomycetes isolated from Thailand.</title>
        <authorList>
            <person name="Thawai C."/>
        </authorList>
    </citation>
    <scope>NUCLEOTIDE SEQUENCE [LARGE SCALE GENOMIC DNA]</scope>
    <source>
        <strain evidence="2 3">CH5-8</strain>
    </source>
</reference>
<dbReference type="InterPro" id="IPR032466">
    <property type="entry name" value="Metal_Hydrolase"/>
</dbReference>
<accession>A0ABS1PA75</accession>
<sequence length="534" mass="55648">MSEQSAEPETVLLRRGEVHSPADPFATAMVVERGQVAWVGSEGAADAFADGVDEVVDLDGALVTPAFTDAHVHTTATGLALTGLDLSGTPSLEAALARIREFAAARPGDRVLLGHGWDAARWPGGRPPTREELDEATGGRPLYLSRIDVHSAVVTTALLDLVPGDVAREDAPLTRDAHHAVREAALAAVTPAQRAEAQRTALAHAASLGIGTVHECGGPQISSEDDFTALLRLAAEEPGPRVVGYWAEQDTAKARELGAVGAAGDLFADGALGSHTACLHEPYADAGHTGTAYLDADAVAGHVVACTEAGLQAGFHAIGDAAVSAVVEGVHTAAEKLGLARIRAARHRVEHAEMLTPETVAGFAELGLIASVQPAFDALWGGEEGMYARRLGAERARALNPFAALLRAGVPLAFGSDSPVTPLDPWGTVRAAAFHHTPEHRISVRAGFTAHTRGGWRAVGRDDAGVLVPGAPADYAVWRTDELIVQAPDDRVARWSTDPRSGTPGLPDLSPGRDLPVCLRTVVGGRTVFVRPGE</sequence>
<evidence type="ECO:0000313" key="2">
    <source>
        <dbReference type="EMBL" id="MBL1109272.1"/>
    </source>
</evidence>
<dbReference type="Gene3D" id="3.10.310.70">
    <property type="match status" value="1"/>
</dbReference>
<evidence type="ECO:0000313" key="3">
    <source>
        <dbReference type="Proteomes" id="UP000621386"/>
    </source>
</evidence>
<dbReference type="Gene3D" id="2.30.40.10">
    <property type="entry name" value="Urease, subunit C, domain 1"/>
    <property type="match status" value="1"/>
</dbReference>
<dbReference type="InterPro" id="IPR033932">
    <property type="entry name" value="YtcJ-like"/>
</dbReference>
<dbReference type="InterPro" id="IPR013108">
    <property type="entry name" value="Amidohydro_3"/>
</dbReference>
<dbReference type="CDD" id="cd01300">
    <property type="entry name" value="YtcJ_like"/>
    <property type="match status" value="1"/>
</dbReference>
<dbReference type="SUPFAM" id="SSF51556">
    <property type="entry name" value="Metallo-dependent hydrolases"/>
    <property type="match status" value="1"/>
</dbReference>
<dbReference type="PANTHER" id="PTHR22642:SF2">
    <property type="entry name" value="PROTEIN LONG AFTER FAR-RED 3"/>
    <property type="match status" value="1"/>
</dbReference>